<dbReference type="EMBL" id="JAUIQD010000003">
    <property type="protein sequence ID" value="KAK3356672.1"/>
    <property type="molecule type" value="Genomic_DNA"/>
</dbReference>
<accession>A0AAJ0HKP7</accession>
<organism evidence="2 3">
    <name type="scientific">Lasiosphaeria hispida</name>
    <dbReference type="NCBI Taxonomy" id="260671"/>
    <lineage>
        <taxon>Eukaryota</taxon>
        <taxon>Fungi</taxon>
        <taxon>Dikarya</taxon>
        <taxon>Ascomycota</taxon>
        <taxon>Pezizomycotina</taxon>
        <taxon>Sordariomycetes</taxon>
        <taxon>Sordariomycetidae</taxon>
        <taxon>Sordariales</taxon>
        <taxon>Lasiosphaeriaceae</taxon>
        <taxon>Lasiosphaeria</taxon>
    </lineage>
</organism>
<protein>
    <recommendedName>
        <fullName evidence="4">Secreted protein</fullName>
    </recommendedName>
</protein>
<gene>
    <name evidence="2" type="ORF">B0T25DRAFT_537162</name>
</gene>
<evidence type="ECO:0000256" key="1">
    <source>
        <dbReference type="SAM" id="SignalP"/>
    </source>
</evidence>
<feature type="chain" id="PRO_5042611815" description="Secreted protein" evidence="1">
    <location>
        <begin position="20"/>
        <end position="71"/>
    </location>
</feature>
<feature type="signal peptide" evidence="1">
    <location>
        <begin position="1"/>
        <end position="19"/>
    </location>
</feature>
<dbReference type="AlphaFoldDB" id="A0AAJ0HKP7"/>
<comment type="caution">
    <text evidence="2">The sequence shown here is derived from an EMBL/GenBank/DDBJ whole genome shotgun (WGS) entry which is preliminary data.</text>
</comment>
<reference evidence="2" key="1">
    <citation type="journal article" date="2023" name="Mol. Phylogenet. Evol.">
        <title>Genome-scale phylogeny and comparative genomics of the fungal order Sordariales.</title>
        <authorList>
            <person name="Hensen N."/>
            <person name="Bonometti L."/>
            <person name="Westerberg I."/>
            <person name="Brannstrom I.O."/>
            <person name="Guillou S."/>
            <person name="Cros-Aarteil S."/>
            <person name="Calhoun S."/>
            <person name="Haridas S."/>
            <person name="Kuo A."/>
            <person name="Mondo S."/>
            <person name="Pangilinan J."/>
            <person name="Riley R."/>
            <person name="LaButti K."/>
            <person name="Andreopoulos B."/>
            <person name="Lipzen A."/>
            <person name="Chen C."/>
            <person name="Yan M."/>
            <person name="Daum C."/>
            <person name="Ng V."/>
            <person name="Clum A."/>
            <person name="Steindorff A."/>
            <person name="Ohm R.A."/>
            <person name="Martin F."/>
            <person name="Silar P."/>
            <person name="Natvig D.O."/>
            <person name="Lalanne C."/>
            <person name="Gautier V."/>
            <person name="Ament-Velasquez S.L."/>
            <person name="Kruys A."/>
            <person name="Hutchinson M.I."/>
            <person name="Powell A.J."/>
            <person name="Barry K."/>
            <person name="Miller A.N."/>
            <person name="Grigoriev I.V."/>
            <person name="Debuchy R."/>
            <person name="Gladieux P."/>
            <person name="Hiltunen Thoren M."/>
            <person name="Johannesson H."/>
        </authorList>
    </citation>
    <scope>NUCLEOTIDE SEQUENCE</scope>
    <source>
        <strain evidence="2">CBS 955.72</strain>
    </source>
</reference>
<proteinExistence type="predicted"/>
<reference evidence="2" key="2">
    <citation type="submission" date="2023-06" db="EMBL/GenBank/DDBJ databases">
        <authorList>
            <consortium name="Lawrence Berkeley National Laboratory"/>
            <person name="Haridas S."/>
            <person name="Hensen N."/>
            <person name="Bonometti L."/>
            <person name="Westerberg I."/>
            <person name="Brannstrom I.O."/>
            <person name="Guillou S."/>
            <person name="Cros-Aarteil S."/>
            <person name="Calhoun S."/>
            <person name="Kuo A."/>
            <person name="Mondo S."/>
            <person name="Pangilinan J."/>
            <person name="Riley R."/>
            <person name="Labutti K."/>
            <person name="Andreopoulos B."/>
            <person name="Lipzen A."/>
            <person name="Chen C."/>
            <person name="Yanf M."/>
            <person name="Daum C."/>
            <person name="Ng V."/>
            <person name="Clum A."/>
            <person name="Steindorff A."/>
            <person name="Ohm R."/>
            <person name="Martin F."/>
            <person name="Silar P."/>
            <person name="Natvig D."/>
            <person name="Lalanne C."/>
            <person name="Gautier V."/>
            <person name="Ament-Velasquez S.L."/>
            <person name="Kruys A."/>
            <person name="Hutchinson M.I."/>
            <person name="Powell A.J."/>
            <person name="Barry K."/>
            <person name="Miller A.N."/>
            <person name="Grigoriev I.V."/>
            <person name="Debuchy R."/>
            <person name="Gladieux P."/>
            <person name="Thoren M.H."/>
            <person name="Johannesson H."/>
        </authorList>
    </citation>
    <scope>NUCLEOTIDE SEQUENCE</scope>
    <source>
        <strain evidence="2">CBS 955.72</strain>
    </source>
</reference>
<keyword evidence="1" id="KW-0732">Signal</keyword>
<evidence type="ECO:0000313" key="2">
    <source>
        <dbReference type="EMBL" id="KAK3356672.1"/>
    </source>
</evidence>
<evidence type="ECO:0000313" key="3">
    <source>
        <dbReference type="Proteomes" id="UP001275084"/>
    </source>
</evidence>
<keyword evidence="3" id="KW-1185">Reference proteome</keyword>
<name>A0AAJ0HKP7_9PEZI</name>
<sequence>MVFPWVMASLLEAVGVANTCCPHAVPSPGLRTVTQTYARRPLFGAESRGETGFSSPRVRRSACPNLHLSHS</sequence>
<evidence type="ECO:0008006" key="4">
    <source>
        <dbReference type="Google" id="ProtNLM"/>
    </source>
</evidence>
<dbReference type="Proteomes" id="UP001275084">
    <property type="component" value="Unassembled WGS sequence"/>
</dbReference>